<dbReference type="InterPro" id="IPR038078">
    <property type="entry name" value="PhoU-like_sf"/>
</dbReference>
<gene>
    <name evidence="10" type="primary">phoU</name>
    <name evidence="10" type="ORF">NITGR_140014</name>
</gene>
<dbReference type="NCBIfam" id="TIGR02135">
    <property type="entry name" value="phoU_full"/>
    <property type="match status" value="1"/>
</dbReference>
<evidence type="ECO:0000256" key="3">
    <source>
        <dbReference type="ARBA" id="ARBA00011738"/>
    </source>
</evidence>
<evidence type="ECO:0000256" key="7">
    <source>
        <dbReference type="ARBA" id="ARBA00056181"/>
    </source>
</evidence>
<evidence type="ECO:0000256" key="6">
    <source>
        <dbReference type="ARBA" id="ARBA00022592"/>
    </source>
</evidence>
<dbReference type="InParanoid" id="M1YWF2"/>
<evidence type="ECO:0000256" key="2">
    <source>
        <dbReference type="ARBA" id="ARBA00008107"/>
    </source>
</evidence>
<evidence type="ECO:0000313" key="11">
    <source>
        <dbReference type="Proteomes" id="UP000011704"/>
    </source>
</evidence>
<reference evidence="10 11" key="1">
    <citation type="journal article" date="2013" name="Front. Microbiol.">
        <title>The genome of Nitrospina gracilis illuminates the metabolism and evolution of the major marine nitrite oxidizer.</title>
        <authorList>
            <person name="Luecker S."/>
            <person name="Nowka B."/>
            <person name="Rattei T."/>
            <person name="Spieck E."/>
            <person name="and Daims H."/>
        </authorList>
    </citation>
    <scope>NUCLEOTIDE SEQUENCE [LARGE SCALE GENOMIC DNA]</scope>
    <source>
        <strain evidence="10 11">3/211</strain>
    </source>
</reference>
<dbReference type="STRING" id="1266370.NITGR_140014"/>
<dbReference type="PIRSF" id="PIRSF003107">
    <property type="entry name" value="PhoU"/>
    <property type="match status" value="1"/>
</dbReference>
<dbReference type="EMBL" id="CAQJ01000016">
    <property type="protein sequence ID" value="CCQ89617.1"/>
    <property type="molecule type" value="Genomic_DNA"/>
</dbReference>
<organism evidence="10 11">
    <name type="scientific">Nitrospina gracilis (strain 3/211)</name>
    <dbReference type="NCBI Taxonomy" id="1266370"/>
    <lineage>
        <taxon>Bacteria</taxon>
        <taxon>Pseudomonadati</taxon>
        <taxon>Nitrospinota/Tectimicrobiota group</taxon>
        <taxon>Nitrospinota</taxon>
        <taxon>Nitrospinia</taxon>
        <taxon>Nitrospinales</taxon>
        <taxon>Nitrospinaceae</taxon>
        <taxon>Nitrospina</taxon>
    </lineage>
</organism>
<dbReference type="GO" id="GO:0005737">
    <property type="term" value="C:cytoplasm"/>
    <property type="evidence" value="ECO:0007669"/>
    <property type="project" value="UniProtKB-SubCell"/>
</dbReference>
<feature type="domain" description="PhoU" evidence="9">
    <location>
        <begin position="121"/>
        <end position="204"/>
    </location>
</feature>
<accession>M1YWF2</accession>
<dbReference type="GO" id="GO:0030643">
    <property type="term" value="P:intracellular phosphate ion homeostasis"/>
    <property type="evidence" value="ECO:0007669"/>
    <property type="project" value="InterPro"/>
</dbReference>
<dbReference type="FunCoup" id="M1YWF2">
    <property type="interactions" value="377"/>
</dbReference>
<dbReference type="PANTHER" id="PTHR42930:SF3">
    <property type="entry name" value="PHOSPHATE-SPECIFIC TRANSPORT SYSTEM ACCESSORY PROTEIN PHOU"/>
    <property type="match status" value="1"/>
</dbReference>
<proteinExistence type="inferred from homology"/>
<sequence length="229" mass="26265">MTKHFQRELDVLKKQLLGLSAQVEEMVLRVMKSVAALDMRQAQEIIDQDKAIDNTEVQLEEECLKVLALHQPVAGDLRFVIAALKINNDLERVADLAVNIAERVVVLASKRNVTPPFDFSVMAEKTRAMLSQSIDCLINMDPATAHKVWQADDEIDAMNREVYQRVYEKIRQDPDQVEILINYISISRHLERIADYATNIAEDVIYLVEGKIVRHQPEKFTKLGQRKDK</sequence>
<dbReference type="AlphaFoldDB" id="M1YWF2"/>
<dbReference type="HOGENOM" id="CLU_078518_3_0_0"/>
<dbReference type="OrthoDB" id="9814256at2"/>
<name>M1YWF2_NITG3</name>
<evidence type="ECO:0000256" key="8">
    <source>
        <dbReference type="PIRNR" id="PIRNR003107"/>
    </source>
</evidence>
<protein>
    <recommendedName>
        <fullName evidence="8">Phosphate-specific transport system accessory protein PhoU</fullName>
    </recommendedName>
</protein>
<evidence type="ECO:0000256" key="5">
    <source>
        <dbReference type="ARBA" id="ARBA00022490"/>
    </source>
</evidence>
<evidence type="ECO:0000259" key="9">
    <source>
        <dbReference type="Pfam" id="PF01895"/>
    </source>
</evidence>
<dbReference type="SUPFAM" id="SSF109755">
    <property type="entry name" value="PhoU-like"/>
    <property type="match status" value="1"/>
</dbReference>
<comment type="function">
    <text evidence="7 8">Plays a role in the regulation of phosphate uptake.</text>
</comment>
<dbReference type="RefSeq" id="WP_005006254.1">
    <property type="nucleotide sequence ID" value="NZ_HG422173.1"/>
</dbReference>
<evidence type="ECO:0000313" key="10">
    <source>
        <dbReference type="EMBL" id="CCQ89617.1"/>
    </source>
</evidence>
<dbReference type="InterPro" id="IPR028366">
    <property type="entry name" value="PhoU"/>
</dbReference>
<comment type="similarity">
    <text evidence="2 8">Belongs to the PhoU family.</text>
</comment>
<evidence type="ECO:0000256" key="4">
    <source>
        <dbReference type="ARBA" id="ARBA00022448"/>
    </source>
</evidence>
<keyword evidence="11" id="KW-1185">Reference proteome</keyword>
<comment type="caution">
    <text evidence="10">The sequence shown here is derived from an EMBL/GenBank/DDBJ whole genome shotgun (WGS) entry which is preliminary data.</text>
</comment>
<evidence type="ECO:0000256" key="1">
    <source>
        <dbReference type="ARBA" id="ARBA00004496"/>
    </source>
</evidence>
<dbReference type="GO" id="GO:0045936">
    <property type="term" value="P:negative regulation of phosphate metabolic process"/>
    <property type="evidence" value="ECO:0007669"/>
    <property type="project" value="InterPro"/>
</dbReference>
<dbReference type="PANTHER" id="PTHR42930">
    <property type="entry name" value="PHOSPHATE-SPECIFIC TRANSPORT SYSTEM ACCESSORY PROTEIN PHOU"/>
    <property type="match status" value="1"/>
</dbReference>
<dbReference type="Gene3D" id="1.20.58.220">
    <property type="entry name" value="Phosphate transport system protein phou homolog 2, domain 2"/>
    <property type="match status" value="1"/>
</dbReference>
<comment type="subcellular location">
    <subcellularLocation>
        <location evidence="1 8">Cytoplasm</location>
    </subcellularLocation>
</comment>
<dbReference type="GO" id="GO:0006817">
    <property type="term" value="P:phosphate ion transport"/>
    <property type="evidence" value="ECO:0007669"/>
    <property type="project" value="UniProtKB-KW"/>
</dbReference>
<keyword evidence="4 8" id="KW-0813">Transport</keyword>
<keyword evidence="6 8" id="KW-0592">Phosphate transport</keyword>
<dbReference type="Pfam" id="PF01895">
    <property type="entry name" value="PhoU"/>
    <property type="match status" value="2"/>
</dbReference>
<keyword evidence="5 8" id="KW-0963">Cytoplasm</keyword>
<feature type="domain" description="PhoU" evidence="9">
    <location>
        <begin position="19"/>
        <end position="104"/>
    </location>
</feature>
<dbReference type="FunFam" id="1.20.58.220:FF:000004">
    <property type="entry name" value="Phosphate-specific transport system accessory protein PhoU"/>
    <property type="match status" value="1"/>
</dbReference>
<comment type="subunit">
    <text evidence="3 8">Homodimer.</text>
</comment>
<dbReference type="InterPro" id="IPR026022">
    <property type="entry name" value="PhoU_dom"/>
</dbReference>
<dbReference type="Proteomes" id="UP000011704">
    <property type="component" value="Unassembled WGS sequence"/>
</dbReference>